<dbReference type="AlphaFoldDB" id="A0A1H6ECC0"/>
<reference evidence="2 3" key="1">
    <citation type="submission" date="2016-10" db="EMBL/GenBank/DDBJ databases">
        <authorList>
            <person name="de Groot N.N."/>
        </authorList>
    </citation>
    <scope>NUCLEOTIDE SEQUENCE [LARGE SCALE GENOMIC DNA]</scope>
    <source>
        <strain evidence="2 3">CGMCC 4.2023</strain>
    </source>
</reference>
<organism evidence="2 3">
    <name type="scientific">Actinacidiphila yanglinensis</name>
    <dbReference type="NCBI Taxonomy" id="310779"/>
    <lineage>
        <taxon>Bacteria</taxon>
        <taxon>Bacillati</taxon>
        <taxon>Actinomycetota</taxon>
        <taxon>Actinomycetes</taxon>
        <taxon>Kitasatosporales</taxon>
        <taxon>Streptomycetaceae</taxon>
        <taxon>Actinacidiphila</taxon>
    </lineage>
</organism>
<dbReference type="RefSeq" id="WP_103890890.1">
    <property type="nucleotide sequence ID" value="NZ_FNVU01000031.1"/>
</dbReference>
<evidence type="ECO:0000256" key="1">
    <source>
        <dbReference type="SAM" id="MobiDB-lite"/>
    </source>
</evidence>
<evidence type="ECO:0008006" key="4">
    <source>
        <dbReference type="Google" id="ProtNLM"/>
    </source>
</evidence>
<feature type="region of interest" description="Disordered" evidence="1">
    <location>
        <begin position="100"/>
        <end position="130"/>
    </location>
</feature>
<dbReference type="Proteomes" id="UP000236754">
    <property type="component" value="Unassembled WGS sequence"/>
</dbReference>
<dbReference type="OrthoDB" id="3894261at2"/>
<proteinExistence type="predicted"/>
<gene>
    <name evidence="2" type="ORF">SAMN05216223_13164</name>
</gene>
<dbReference type="EMBL" id="FNVU01000031">
    <property type="protein sequence ID" value="SEG94911.1"/>
    <property type="molecule type" value="Genomic_DNA"/>
</dbReference>
<accession>A0A1H6ECC0</accession>
<evidence type="ECO:0000313" key="3">
    <source>
        <dbReference type="Proteomes" id="UP000236754"/>
    </source>
</evidence>
<evidence type="ECO:0000313" key="2">
    <source>
        <dbReference type="EMBL" id="SEG94911.1"/>
    </source>
</evidence>
<protein>
    <recommendedName>
        <fullName evidence="4">Tetratricopeptide repeat-containing protein</fullName>
    </recommendedName>
</protein>
<sequence>MARVVAGGGRAPAARRGLTRLARLARLAGDFPTALQAAATLGWEGRHHRVTGDLWWVHGDMTRAAAAYRNARTDAEDHGVAGEAATAQAQLAFVTAFTDPGQADDELEPAHQLLAGLHRARPPSPPASPP</sequence>
<keyword evidence="3" id="KW-1185">Reference proteome</keyword>
<name>A0A1H6ECC0_9ACTN</name>